<gene>
    <name evidence="1" type="ORF">D6D85_02535</name>
</gene>
<evidence type="ECO:0000313" key="1">
    <source>
        <dbReference type="EMBL" id="RSN77491.1"/>
    </source>
</evidence>
<protein>
    <submittedName>
        <fullName evidence="1">Uncharacterized protein</fullName>
    </submittedName>
</protein>
<sequence length="67" mass="7599">MKIFDLFIEGVRSFHPKERALGKSNGFHSIYKPAAFFQSDSAVLLPSGHLAGFFTVFPQLLKMQSFY</sequence>
<dbReference type="AlphaFoldDB" id="A0A429GUY0"/>
<dbReference type="EMBL" id="RCOS01000031">
    <property type="protein sequence ID" value="RSN77491.1"/>
    <property type="molecule type" value="Genomic_DNA"/>
</dbReference>
<dbReference type="Proteomes" id="UP000277582">
    <property type="component" value="Unassembled WGS sequence"/>
</dbReference>
<accession>A0A429GUY0</accession>
<keyword evidence="2" id="KW-1185">Reference proteome</keyword>
<name>A0A429GUY0_9CREN</name>
<comment type="caution">
    <text evidence="1">The sequence shown here is derived from an EMBL/GenBank/DDBJ whole genome shotgun (WGS) entry which is preliminary data.</text>
</comment>
<reference evidence="1 2" key="1">
    <citation type="submission" date="2018-10" db="EMBL/GenBank/DDBJ databases">
        <title>Co-occurring genomic capacity for anaerobic methane metabolism and dissimilatory sulfite reduction discovered in the Korarchaeota.</title>
        <authorList>
            <person name="Mckay L.J."/>
            <person name="Dlakic M."/>
            <person name="Fields M.W."/>
            <person name="Delmont T.O."/>
            <person name="Eren A.M."/>
            <person name="Jay Z.J."/>
            <person name="Klingelsmith K.B."/>
            <person name="Rusch D.B."/>
            <person name="Inskeep W.P."/>
        </authorList>
    </citation>
    <scope>NUCLEOTIDE SEQUENCE [LARGE SCALE GENOMIC DNA]</scope>
    <source>
        <strain evidence="1 2">MDKW</strain>
    </source>
</reference>
<evidence type="ECO:0000313" key="2">
    <source>
        <dbReference type="Proteomes" id="UP000277582"/>
    </source>
</evidence>
<organism evidence="1 2">
    <name type="scientific">Candidatus Methanodesulfokora washburnensis</name>
    <dbReference type="NCBI Taxonomy" id="2478471"/>
    <lineage>
        <taxon>Archaea</taxon>
        <taxon>Thermoproteota</taxon>
        <taxon>Candidatus Korarchaeia</taxon>
        <taxon>Candidatus Korarchaeia incertae sedis</taxon>
        <taxon>Candidatus Methanodesulfokora</taxon>
    </lineage>
</organism>
<proteinExistence type="predicted"/>